<feature type="transmembrane region" description="Helical" evidence="6">
    <location>
        <begin position="37"/>
        <end position="60"/>
    </location>
</feature>
<gene>
    <name evidence="7" type="ORF">CHL78_017820</name>
</gene>
<organism evidence="7 8">
    <name type="scientific">Romboutsia weinsteinii</name>
    <dbReference type="NCBI Taxonomy" id="2020949"/>
    <lineage>
        <taxon>Bacteria</taxon>
        <taxon>Bacillati</taxon>
        <taxon>Bacillota</taxon>
        <taxon>Clostridia</taxon>
        <taxon>Peptostreptococcales</taxon>
        <taxon>Peptostreptococcaceae</taxon>
        <taxon>Romboutsia</taxon>
    </lineage>
</organism>
<feature type="transmembrane region" description="Helical" evidence="6">
    <location>
        <begin position="186"/>
        <end position="214"/>
    </location>
</feature>
<evidence type="ECO:0000256" key="3">
    <source>
        <dbReference type="ARBA" id="ARBA00022692"/>
    </source>
</evidence>
<feature type="transmembrane region" description="Helical" evidence="6">
    <location>
        <begin position="263"/>
        <end position="283"/>
    </location>
</feature>
<keyword evidence="3 6" id="KW-0812">Transmembrane</keyword>
<dbReference type="EMBL" id="NOJY02000065">
    <property type="protein sequence ID" value="RDY25526.1"/>
    <property type="molecule type" value="Genomic_DNA"/>
</dbReference>
<accession>A0A371IYI2</accession>
<dbReference type="PANTHER" id="PTHR43823:SF3">
    <property type="entry name" value="MULTIDRUG EXPORT PROTEIN MEPA"/>
    <property type="match status" value="1"/>
</dbReference>
<dbReference type="PANTHER" id="PTHR43823">
    <property type="entry name" value="SPORULATION PROTEIN YKVU"/>
    <property type="match status" value="1"/>
</dbReference>
<proteinExistence type="predicted"/>
<dbReference type="InterPro" id="IPR002528">
    <property type="entry name" value="MATE_fam"/>
</dbReference>
<dbReference type="InterPro" id="IPR051327">
    <property type="entry name" value="MATE_MepA_subfamily"/>
</dbReference>
<feature type="transmembrane region" description="Helical" evidence="6">
    <location>
        <begin position="144"/>
        <end position="165"/>
    </location>
</feature>
<dbReference type="GO" id="GO:0015297">
    <property type="term" value="F:antiporter activity"/>
    <property type="evidence" value="ECO:0007669"/>
    <property type="project" value="InterPro"/>
</dbReference>
<dbReference type="Proteomes" id="UP000215694">
    <property type="component" value="Unassembled WGS sequence"/>
</dbReference>
<feature type="transmembrane region" description="Helical" evidence="6">
    <location>
        <begin position="106"/>
        <end position="124"/>
    </location>
</feature>
<comment type="subcellular location">
    <subcellularLocation>
        <location evidence="1">Cell membrane</location>
        <topology evidence="1">Multi-pass membrane protein</topology>
    </subcellularLocation>
</comment>
<evidence type="ECO:0000313" key="8">
    <source>
        <dbReference type="Proteomes" id="UP000215694"/>
    </source>
</evidence>
<dbReference type="AlphaFoldDB" id="A0A371IYI2"/>
<dbReference type="GO" id="GO:0005886">
    <property type="term" value="C:plasma membrane"/>
    <property type="evidence" value="ECO:0007669"/>
    <property type="project" value="UniProtKB-SubCell"/>
</dbReference>
<reference evidence="7 8" key="1">
    <citation type="journal article" date="2017" name="Genome Announc.">
        <title>Draft Genome Sequence of Romboutsia weinsteinii sp. nov. Strain CCRI-19649(T) Isolated from Surface Water.</title>
        <authorList>
            <person name="Maheux A.F."/>
            <person name="Boudreau D.K."/>
            <person name="Berube E."/>
            <person name="Boissinot M."/>
            <person name="Cantin P."/>
            <person name="Raymond F."/>
            <person name="Corbeil J."/>
            <person name="Omar R.F."/>
            <person name="Bergeron M.G."/>
        </authorList>
    </citation>
    <scope>NUCLEOTIDE SEQUENCE [LARGE SCALE GENOMIC DNA]</scope>
    <source>
        <strain evidence="7 8">CCRI-19649</strain>
    </source>
</reference>
<feature type="transmembrane region" description="Helical" evidence="6">
    <location>
        <begin position="6"/>
        <end position="25"/>
    </location>
</feature>
<protein>
    <submittedName>
        <fullName evidence="7">MATE family efflux transporter</fullName>
    </submittedName>
</protein>
<keyword evidence="2" id="KW-1003">Cell membrane</keyword>
<feature type="transmembrane region" description="Helical" evidence="6">
    <location>
        <begin position="234"/>
        <end position="251"/>
    </location>
</feature>
<name>A0A371IYI2_9FIRM</name>
<feature type="transmembrane region" description="Helical" evidence="6">
    <location>
        <begin position="66"/>
        <end position="86"/>
    </location>
</feature>
<dbReference type="OrthoDB" id="9811110at2"/>
<keyword evidence="4 6" id="KW-1133">Transmembrane helix</keyword>
<dbReference type="GO" id="GO:0042910">
    <property type="term" value="F:xenobiotic transmembrane transporter activity"/>
    <property type="evidence" value="ECO:0007669"/>
    <property type="project" value="InterPro"/>
</dbReference>
<sequence length="327" mass="35118">TLYYAQSYMNVLLFGTVFSILGMMFNSAIRGDGNPKLSATIMAVGCFTNIILDAVLIFGFDMGIKGAAVATITSQALTAIWGILYFVKGKSNLTFRKSSLKLQKKLVTSIFAIGSAGFAMQIAGSLVQVTSNNALKMYGGDLSIGAMATINSIIMIFLMPAFGIVQGMQPIVGFNFGAKKYDRAKTTLKLSILSTTVVFILGALFIQLAPQVLVGMFNRDPQLMEITINGLRKYALALPIVGLSIVGTNFIQSIGKAKIAMVLGLLRQVILLIPMILILPKFLGLDGVWFAQPAADIISSAITAIVLFKELKSYANLTEEVEEAEAV</sequence>
<dbReference type="RefSeq" id="WP_116041649.1">
    <property type="nucleotide sequence ID" value="NZ_NOJY02000065.1"/>
</dbReference>
<evidence type="ECO:0000256" key="2">
    <source>
        <dbReference type="ARBA" id="ARBA00022475"/>
    </source>
</evidence>
<evidence type="ECO:0000256" key="4">
    <source>
        <dbReference type="ARBA" id="ARBA00022989"/>
    </source>
</evidence>
<evidence type="ECO:0000256" key="1">
    <source>
        <dbReference type="ARBA" id="ARBA00004651"/>
    </source>
</evidence>
<dbReference type="Pfam" id="PF01554">
    <property type="entry name" value="MatE"/>
    <property type="match status" value="2"/>
</dbReference>
<feature type="transmembrane region" description="Helical" evidence="6">
    <location>
        <begin position="289"/>
        <end position="308"/>
    </location>
</feature>
<evidence type="ECO:0000313" key="7">
    <source>
        <dbReference type="EMBL" id="RDY25526.1"/>
    </source>
</evidence>
<feature type="non-terminal residue" evidence="7">
    <location>
        <position position="1"/>
    </location>
</feature>
<keyword evidence="5 6" id="KW-0472">Membrane</keyword>
<evidence type="ECO:0000256" key="6">
    <source>
        <dbReference type="SAM" id="Phobius"/>
    </source>
</evidence>
<keyword evidence="8" id="KW-1185">Reference proteome</keyword>
<evidence type="ECO:0000256" key="5">
    <source>
        <dbReference type="ARBA" id="ARBA00023136"/>
    </source>
</evidence>
<comment type="caution">
    <text evidence="7">The sequence shown here is derived from an EMBL/GenBank/DDBJ whole genome shotgun (WGS) entry which is preliminary data.</text>
</comment>